<dbReference type="InterPro" id="IPR016160">
    <property type="entry name" value="Ald_DH_CS_CYS"/>
</dbReference>
<gene>
    <name evidence="5" type="ORF">V1Y59_18120</name>
</gene>
<dbReference type="Gene3D" id="3.40.605.10">
    <property type="entry name" value="Aldehyde Dehydrogenase, Chain A, domain 1"/>
    <property type="match status" value="1"/>
</dbReference>
<evidence type="ECO:0000256" key="3">
    <source>
        <dbReference type="RuleBase" id="RU003345"/>
    </source>
</evidence>
<organism evidence="5 6">
    <name type="scientific">Gordonia prachuapensis</name>
    <dbReference type="NCBI Taxonomy" id="3115651"/>
    <lineage>
        <taxon>Bacteria</taxon>
        <taxon>Bacillati</taxon>
        <taxon>Actinomycetota</taxon>
        <taxon>Actinomycetes</taxon>
        <taxon>Mycobacteriales</taxon>
        <taxon>Gordoniaceae</taxon>
        <taxon>Gordonia</taxon>
    </lineage>
</organism>
<dbReference type="InterPro" id="IPR016163">
    <property type="entry name" value="Ald_DH_C"/>
</dbReference>
<evidence type="ECO:0000259" key="4">
    <source>
        <dbReference type="Pfam" id="PF00171"/>
    </source>
</evidence>
<evidence type="ECO:0000256" key="1">
    <source>
        <dbReference type="ARBA" id="ARBA00023002"/>
    </source>
</evidence>
<dbReference type="EMBL" id="JAZDUE010000016">
    <property type="protein sequence ID" value="MEE4025007.1"/>
    <property type="molecule type" value="Genomic_DNA"/>
</dbReference>
<evidence type="ECO:0000313" key="5">
    <source>
        <dbReference type="EMBL" id="MEE4025007.1"/>
    </source>
</evidence>
<dbReference type="InterPro" id="IPR016162">
    <property type="entry name" value="Ald_DH_N"/>
</dbReference>
<protein>
    <submittedName>
        <fullName evidence="5">Aldehyde dehydrogenase</fullName>
    </submittedName>
</protein>
<comment type="caution">
    <text evidence="5">The sequence shown here is derived from an EMBL/GenBank/DDBJ whole genome shotgun (WGS) entry which is preliminary data.</text>
</comment>
<dbReference type="SUPFAM" id="SSF53720">
    <property type="entry name" value="ALDH-like"/>
    <property type="match status" value="1"/>
</dbReference>
<dbReference type="PANTHER" id="PTHR11699">
    <property type="entry name" value="ALDEHYDE DEHYDROGENASE-RELATED"/>
    <property type="match status" value="1"/>
</dbReference>
<evidence type="ECO:0000313" key="6">
    <source>
        <dbReference type="Proteomes" id="UP001335729"/>
    </source>
</evidence>
<dbReference type="InterPro" id="IPR015590">
    <property type="entry name" value="Aldehyde_DH_dom"/>
</dbReference>
<dbReference type="Proteomes" id="UP001335729">
    <property type="component" value="Unassembled WGS sequence"/>
</dbReference>
<keyword evidence="1 3" id="KW-0560">Oxidoreductase</keyword>
<dbReference type="PROSITE" id="PS00070">
    <property type="entry name" value="ALDEHYDE_DEHYDR_CYS"/>
    <property type="match status" value="1"/>
</dbReference>
<feature type="domain" description="Aldehyde dehydrogenase" evidence="4">
    <location>
        <begin position="34"/>
        <end position="497"/>
    </location>
</feature>
<proteinExistence type="inferred from homology"/>
<dbReference type="PROSITE" id="PS00687">
    <property type="entry name" value="ALDEHYDE_DEHYDR_GLU"/>
    <property type="match status" value="1"/>
</dbReference>
<dbReference type="RefSeq" id="WP_330506343.1">
    <property type="nucleotide sequence ID" value="NZ_JAZDUE010000016.1"/>
</dbReference>
<accession>A0ABU7MXE4</accession>
<dbReference type="Pfam" id="PF00171">
    <property type="entry name" value="Aldedh"/>
    <property type="match status" value="1"/>
</dbReference>
<keyword evidence="6" id="KW-1185">Reference proteome</keyword>
<evidence type="ECO:0000256" key="2">
    <source>
        <dbReference type="PROSITE-ProRule" id="PRU10007"/>
    </source>
</evidence>
<dbReference type="Gene3D" id="3.40.309.10">
    <property type="entry name" value="Aldehyde Dehydrogenase, Chain A, domain 2"/>
    <property type="match status" value="1"/>
</dbReference>
<comment type="similarity">
    <text evidence="3">Belongs to the aldehyde dehydrogenase family.</text>
</comment>
<dbReference type="InterPro" id="IPR029510">
    <property type="entry name" value="Ald_DH_CS_GLU"/>
</dbReference>
<dbReference type="InterPro" id="IPR016161">
    <property type="entry name" value="Ald_DH/histidinol_DH"/>
</dbReference>
<dbReference type="CDD" id="cd07114">
    <property type="entry name" value="ALDH_DhaS"/>
    <property type="match status" value="1"/>
</dbReference>
<reference evidence="5 6" key="1">
    <citation type="submission" date="2024-01" db="EMBL/GenBank/DDBJ databases">
        <title>Draft genome sequence of Gordonia sp. PKS22-38.</title>
        <authorList>
            <person name="Suphannarot A."/>
            <person name="Mingma R."/>
        </authorList>
    </citation>
    <scope>NUCLEOTIDE SEQUENCE [LARGE SCALE GENOMIC DNA]</scope>
    <source>
        <strain evidence="5 6">PKS22-38</strain>
    </source>
</reference>
<name>A0ABU7MXE4_9ACTN</name>
<feature type="active site" evidence="2">
    <location>
        <position position="270"/>
    </location>
</feature>
<sequence length="512" mass="54296">MSLVASTEPAPAHTRAGVDPSRDLLDEIYVAGRWVTGAGETIESIDPASGRRFATLRAATPDDVDVAVTTGLAAAHASGWTAMLPHERAAVLHRIGNAVEFHADRIAALQTLDTGKTLSETKALAASAANTFRYMAAALETADDTVTTPRGPWLTMSTHQPMGVVGAITPWNSPIASDAQKLAPALAAGNAVISKPPVWAPWVTLLLARLCEESGLPNGLLSVLPGPGRTVGEALVRHPQVAKISFTGGTTTGRHLAHVAADKLMPITLELGGKSPTMVFDDADVERALQGVLFGIFSSSGQSCIAGSRIFVQRSIFNDFTDELVRRAKQLRLGPGTDPRTDVAPMITRAHRDSVAAMVDAAVADGAHIRCGGEIPADPELVDGSYYPPTILTGVTNADAISREEIFGPVGVVIPFDDDADVIAQANDTVYGLACGIWTRDYRRALRVGDAVDAGTVWVNTYKQFSISTPFTGLRDSGLGTEKGRDAIRQYSDQKSIYLDRSDAPMQWGTPR</sequence>